<name>A0AAW3WKJ0_CLOBE</name>
<dbReference type="EMBL" id="JABAGV010000566">
    <property type="protein sequence ID" value="MBC2478578.1"/>
    <property type="molecule type" value="Genomic_DNA"/>
</dbReference>
<reference evidence="1" key="2">
    <citation type="journal article" date="2022" name="Nat. Biotechnol.">
        <title>Carbon-negative production of acetone and isopropanol by gas fermentation at industrial pilot scale.</title>
        <authorList>
            <person name="Liew F.E."/>
            <person name="Nogle R."/>
            <person name="Abdalla T."/>
            <person name="Rasor B.J."/>
            <person name="Canter C."/>
            <person name="Jensen R.O."/>
            <person name="Wang L."/>
            <person name="Strutz J."/>
            <person name="Chirania P."/>
            <person name="De Tissera S."/>
            <person name="Mueller A.P."/>
            <person name="Ruan Z."/>
            <person name="Gao A."/>
            <person name="Tran L."/>
            <person name="Engle N.L."/>
            <person name="Bromley J.C."/>
            <person name="Daniell J."/>
            <person name="Conrado R."/>
            <person name="Tschaplinski T.J."/>
            <person name="Giannone R.J."/>
            <person name="Hettich R.L."/>
            <person name="Karim A.S."/>
            <person name="Simpson S.D."/>
            <person name="Brown S.D."/>
            <person name="Leang C."/>
            <person name="Jewett M.C."/>
            <person name="Kopke M."/>
        </authorList>
    </citation>
    <scope>NUCLEOTIDE SEQUENCE</scope>
    <source>
        <strain evidence="1">DJ015</strain>
    </source>
</reference>
<reference evidence="1" key="1">
    <citation type="submission" date="2020-04" db="EMBL/GenBank/DDBJ databases">
        <authorList>
            <person name="Brown S."/>
        </authorList>
    </citation>
    <scope>NUCLEOTIDE SEQUENCE</scope>
    <source>
        <strain evidence="1">DJ015</strain>
    </source>
</reference>
<dbReference type="RefSeq" id="WP_185687438.1">
    <property type="nucleotide sequence ID" value="NZ_JABAGV010000566.1"/>
</dbReference>
<comment type="caution">
    <text evidence="1">The sequence shown here is derived from an EMBL/GenBank/DDBJ whole genome shotgun (WGS) entry which is preliminary data.</text>
</comment>
<gene>
    <name evidence="1" type="ORF">HGI39_28735</name>
</gene>
<dbReference type="AlphaFoldDB" id="A0AAW3WKJ0"/>
<proteinExistence type="predicted"/>
<dbReference type="Proteomes" id="UP001194098">
    <property type="component" value="Unassembled WGS sequence"/>
</dbReference>
<evidence type="ECO:0000313" key="2">
    <source>
        <dbReference type="Proteomes" id="UP001194098"/>
    </source>
</evidence>
<organism evidence="1 2">
    <name type="scientific">Clostridium beijerinckii</name>
    <name type="common">Clostridium MP</name>
    <dbReference type="NCBI Taxonomy" id="1520"/>
    <lineage>
        <taxon>Bacteria</taxon>
        <taxon>Bacillati</taxon>
        <taxon>Bacillota</taxon>
        <taxon>Clostridia</taxon>
        <taxon>Eubacteriales</taxon>
        <taxon>Clostridiaceae</taxon>
        <taxon>Clostridium</taxon>
    </lineage>
</organism>
<accession>A0AAW3WKJ0</accession>
<evidence type="ECO:0000313" key="1">
    <source>
        <dbReference type="EMBL" id="MBC2478578.1"/>
    </source>
</evidence>
<protein>
    <submittedName>
        <fullName evidence="1">Uncharacterized protein</fullName>
    </submittedName>
</protein>
<sequence>MVITKILPLCLCSVFLITLGICSGSSNFDYKCAAKEKINNHLADMSLIRVNESLIEVVEMQQEEKERRVRVGFNSYDIGIPSGITHKEMANVLNTSHHANLLKLSDAFVDAERQYKVNAFALVAIAAAESGWD</sequence>